<evidence type="ECO:0000256" key="1">
    <source>
        <dbReference type="SAM" id="Phobius"/>
    </source>
</evidence>
<keyword evidence="2" id="KW-1185">Reference proteome</keyword>
<name>A0A914CS62_9BILA</name>
<accession>A0A914CS62</accession>
<feature type="transmembrane region" description="Helical" evidence="1">
    <location>
        <begin position="12"/>
        <end position="34"/>
    </location>
</feature>
<proteinExistence type="predicted"/>
<protein>
    <submittedName>
        <fullName evidence="3">Uncharacterized protein</fullName>
    </submittedName>
</protein>
<dbReference type="AlphaFoldDB" id="A0A914CS62"/>
<keyword evidence="1" id="KW-0812">Transmembrane</keyword>
<reference evidence="3" key="1">
    <citation type="submission" date="2022-11" db="UniProtKB">
        <authorList>
            <consortium name="WormBaseParasite"/>
        </authorList>
    </citation>
    <scope>IDENTIFICATION</scope>
</reference>
<dbReference type="Proteomes" id="UP000887540">
    <property type="component" value="Unplaced"/>
</dbReference>
<feature type="transmembrane region" description="Helical" evidence="1">
    <location>
        <begin position="109"/>
        <end position="131"/>
    </location>
</feature>
<evidence type="ECO:0000313" key="3">
    <source>
        <dbReference type="WBParaSite" id="ACRNAN_scaffold13621.g6837.t1"/>
    </source>
</evidence>
<organism evidence="2 3">
    <name type="scientific">Acrobeloides nanus</name>
    <dbReference type="NCBI Taxonomy" id="290746"/>
    <lineage>
        <taxon>Eukaryota</taxon>
        <taxon>Metazoa</taxon>
        <taxon>Ecdysozoa</taxon>
        <taxon>Nematoda</taxon>
        <taxon>Chromadorea</taxon>
        <taxon>Rhabditida</taxon>
        <taxon>Tylenchina</taxon>
        <taxon>Cephalobomorpha</taxon>
        <taxon>Cephaloboidea</taxon>
        <taxon>Cephalobidae</taxon>
        <taxon>Acrobeloides</taxon>
    </lineage>
</organism>
<keyword evidence="1" id="KW-1133">Transmembrane helix</keyword>
<evidence type="ECO:0000313" key="2">
    <source>
        <dbReference type="Proteomes" id="UP000887540"/>
    </source>
</evidence>
<keyword evidence="1" id="KW-0472">Membrane</keyword>
<dbReference type="Gene3D" id="1.20.140.150">
    <property type="match status" value="1"/>
</dbReference>
<feature type="transmembrane region" description="Helical" evidence="1">
    <location>
        <begin position="76"/>
        <end position="97"/>
    </location>
</feature>
<dbReference type="WBParaSite" id="ACRNAN_scaffold13621.g6837.t1">
    <property type="protein sequence ID" value="ACRNAN_scaffold13621.g6837.t1"/>
    <property type="gene ID" value="ACRNAN_scaffold13621.g6837"/>
</dbReference>
<feature type="transmembrane region" description="Helical" evidence="1">
    <location>
        <begin position="151"/>
        <end position="174"/>
    </location>
</feature>
<sequence length="180" mass="20991">MAFFIDWRCWRTRFLGIVLIGFLFTSIALFTGGWSEFKFKSSKKYQSLGQNYYTWEIDILSSRHDIPRYGFEKWCVAAMFFAWFFEIAIIIISILNYTNIKLNINNKSLVLTILSGVATLLILAVVIVYPVKAPSAYKGADFYGIKYSISYSYFLAIFSFIFMLASTISGYFMMREYVEY</sequence>